<dbReference type="AlphaFoldDB" id="A0AAV8S6Q1"/>
<proteinExistence type="predicted"/>
<evidence type="ECO:0000313" key="2">
    <source>
        <dbReference type="Proteomes" id="UP001159364"/>
    </source>
</evidence>
<dbReference type="PANTHER" id="PTHR34554:SF2">
    <property type="entry name" value="RGS1-HXK1-INTERACTING PROTEIN 1"/>
    <property type="match status" value="1"/>
</dbReference>
<accession>A0AAV8S6Q1</accession>
<keyword evidence="2" id="KW-1185">Reference proteome</keyword>
<protein>
    <submittedName>
        <fullName evidence="1">Uncharacterized protein</fullName>
    </submittedName>
</protein>
<evidence type="ECO:0000313" key="1">
    <source>
        <dbReference type="EMBL" id="KAJ8747728.1"/>
    </source>
</evidence>
<gene>
    <name evidence="1" type="ORF">K2173_014503</name>
</gene>
<organism evidence="1 2">
    <name type="scientific">Erythroxylum novogranatense</name>
    <dbReference type="NCBI Taxonomy" id="1862640"/>
    <lineage>
        <taxon>Eukaryota</taxon>
        <taxon>Viridiplantae</taxon>
        <taxon>Streptophyta</taxon>
        <taxon>Embryophyta</taxon>
        <taxon>Tracheophyta</taxon>
        <taxon>Spermatophyta</taxon>
        <taxon>Magnoliopsida</taxon>
        <taxon>eudicotyledons</taxon>
        <taxon>Gunneridae</taxon>
        <taxon>Pentapetalae</taxon>
        <taxon>rosids</taxon>
        <taxon>fabids</taxon>
        <taxon>Malpighiales</taxon>
        <taxon>Erythroxylaceae</taxon>
        <taxon>Erythroxylum</taxon>
    </lineage>
</organism>
<dbReference type="Proteomes" id="UP001159364">
    <property type="component" value="Unassembled WGS sequence"/>
</dbReference>
<dbReference type="InterPro" id="IPR053284">
    <property type="entry name" value="RGS1-HXK1_interactor"/>
</dbReference>
<comment type="caution">
    <text evidence="1">The sequence shown here is derived from an EMBL/GenBank/DDBJ whole genome shotgun (WGS) entry which is preliminary data.</text>
</comment>
<dbReference type="EMBL" id="JAIWQS010000102">
    <property type="protein sequence ID" value="KAJ8747728.1"/>
    <property type="molecule type" value="Genomic_DNA"/>
</dbReference>
<name>A0AAV8S6Q1_9ROSI</name>
<dbReference type="PANTHER" id="PTHR34554">
    <property type="entry name" value="RGS1-HXK1-INTERACTING PROTEIN 1"/>
    <property type="match status" value="1"/>
</dbReference>
<sequence length="231" mass="26489">MGTRSEEEERRDKWWGEDLQRTVIQSKDSAINSARSFHLHSSSLLSSLQDKLPLAISHFNSYEHAFFSKLKEELTIAREHPSAAVGFTLAASFLLFRGPRRFLFRHTLGRFQSEEAQFLRAEKNVKDFNLSVELVKKESRKLVERAALAEKDMKHGQQELMDAGSHIHRLAKSVYKVETKAVDLMDELREIPGREALKLRAEVASMASVLKQQRMALYKRILKISELGVPV</sequence>
<reference evidence="1 2" key="1">
    <citation type="submission" date="2021-09" db="EMBL/GenBank/DDBJ databases">
        <title>Genomic insights and catalytic innovation underlie evolution of tropane alkaloids biosynthesis.</title>
        <authorList>
            <person name="Wang Y.-J."/>
            <person name="Tian T."/>
            <person name="Huang J.-P."/>
            <person name="Huang S.-X."/>
        </authorList>
    </citation>
    <scope>NUCLEOTIDE SEQUENCE [LARGE SCALE GENOMIC DNA]</scope>
    <source>
        <strain evidence="1">KIB-2018</strain>
        <tissue evidence="1">Leaf</tissue>
    </source>
</reference>